<dbReference type="EMBL" id="MOEC01000039">
    <property type="protein sequence ID" value="OIS90882.1"/>
    <property type="molecule type" value="Genomic_DNA"/>
</dbReference>
<dbReference type="AlphaFoldDB" id="A0A1J6HW92"/>
<accession>A0A1J6HW92</accession>
<evidence type="ECO:0000313" key="2">
    <source>
        <dbReference type="Proteomes" id="UP000182985"/>
    </source>
</evidence>
<organism evidence="1 2">
    <name type="scientific">Brucella cytisi</name>
    <dbReference type="NCBI Taxonomy" id="407152"/>
    <lineage>
        <taxon>Bacteria</taxon>
        <taxon>Pseudomonadati</taxon>
        <taxon>Pseudomonadota</taxon>
        <taxon>Alphaproteobacteria</taxon>
        <taxon>Hyphomicrobiales</taxon>
        <taxon>Brucellaceae</taxon>
        <taxon>Brucella/Ochrobactrum group</taxon>
        <taxon>Brucella</taxon>
    </lineage>
</organism>
<comment type="caution">
    <text evidence="1">The sequence shown here is derived from an EMBL/GenBank/DDBJ whole genome shotgun (WGS) entry which is preliminary data.</text>
</comment>
<sequence>MQHQQRSLGVIMLDTGFPRPSGDVGNPASWEMPVRFKKVSGASPDKIIRQGGAGLIEDFLIAGEALIAEGCGALVTSCGFMARHQSVLSTKLSVPIATSSLLQLPMVSTLIGQERKVGVITYDDAGLDDAIFAACGADVSTPRIGMPDGGAFRELIEGSGTYDRVALEAEIIHAAQELKSREHDLGAVVLECTNMPPFAQAVAKACGLPVFDVLSLGHWLFSSTSSRAFAGMSERVN</sequence>
<dbReference type="RefSeq" id="WP_071633969.1">
    <property type="nucleotide sequence ID" value="NZ_JBCAUP010000032.1"/>
</dbReference>
<evidence type="ECO:0008006" key="3">
    <source>
        <dbReference type="Google" id="ProtNLM"/>
    </source>
</evidence>
<dbReference type="Gene3D" id="3.40.50.1860">
    <property type="match status" value="1"/>
</dbReference>
<protein>
    <recommendedName>
        <fullName evidence="3">Aspartate/glutamate racemase family protein</fullName>
    </recommendedName>
</protein>
<keyword evidence="2" id="KW-1185">Reference proteome</keyword>
<dbReference type="Proteomes" id="UP000182985">
    <property type="component" value="Unassembled WGS sequence"/>
</dbReference>
<dbReference type="NCBIfam" id="NF005679">
    <property type="entry name" value="PRK07475.1"/>
    <property type="match status" value="1"/>
</dbReference>
<dbReference type="GO" id="GO:0016855">
    <property type="term" value="F:racemase and epimerase activity, acting on amino acids and derivatives"/>
    <property type="evidence" value="ECO:0007669"/>
    <property type="project" value="InterPro"/>
</dbReference>
<reference evidence="1 2" key="1">
    <citation type="submission" date="2016-10" db="EMBL/GenBank/DDBJ databases">
        <title>The Draft Genome Sequence of the Potato Rhizosphere Bacteria Ochrobactrum sp. IPA7.2.</title>
        <authorList>
            <person name="Gogoleva N.E."/>
            <person name="Khlopko Y.A."/>
            <person name="Burygin G.L."/>
            <person name="Plotnikov A.O."/>
        </authorList>
    </citation>
    <scope>NUCLEOTIDE SEQUENCE [LARGE SCALE GENOMIC DNA]</scope>
    <source>
        <strain evidence="1 2">IPA7.2</strain>
    </source>
</reference>
<dbReference type="InterPro" id="IPR001920">
    <property type="entry name" value="Asp/Glu_race"/>
</dbReference>
<proteinExistence type="predicted"/>
<evidence type="ECO:0000313" key="1">
    <source>
        <dbReference type="EMBL" id="OIS90882.1"/>
    </source>
</evidence>
<gene>
    <name evidence="1" type="ORF">BLA27_24540</name>
</gene>
<dbReference type="OrthoDB" id="5465390at2"/>
<name>A0A1J6HW92_9HYPH</name>